<accession>A0A1Y2F5I5</accession>
<evidence type="ECO:0000313" key="6">
    <source>
        <dbReference type="EMBL" id="ORY78606.1"/>
    </source>
</evidence>
<evidence type="ECO:0000313" key="7">
    <source>
        <dbReference type="Proteomes" id="UP000193685"/>
    </source>
</evidence>
<dbReference type="PANTHER" id="PTHR10540">
    <property type="entry name" value="EUKARYOTIC TRANSLATION INITIATION FACTOR 3 SUBUNIT F-RELATED"/>
    <property type="match status" value="1"/>
</dbReference>
<dbReference type="GeneID" id="63782507"/>
<organism evidence="6 7">
    <name type="scientific">Protomyces lactucae-debilis</name>
    <dbReference type="NCBI Taxonomy" id="2754530"/>
    <lineage>
        <taxon>Eukaryota</taxon>
        <taxon>Fungi</taxon>
        <taxon>Dikarya</taxon>
        <taxon>Ascomycota</taxon>
        <taxon>Taphrinomycotina</taxon>
        <taxon>Taphrinomycetes</taxon>
        <taxon>Taphrinales</taxon>
        <taxon>Protomycetaceae</taxon>
        <taxon>Protomyces</taxon>
    </lineage>
</organism>
<evidence type="ECO:0000256" key="1">
    <source>
        <dbReference type="ARBA" id="ARBA00002187"/>
    </source>
</evidence>
<dbReference type="GO" id="GO:0008237">
    <property type="term" value="F:metallopeptidase activity"/>
    <property type="evidence" value="ECO:0007669"/>
    <property type="project" value="InterPro"/>
</dbReference>
<gene>
    <name evidence="6" type="ORF">BCR37DRAFT_108702</name>
</gene>
<reference evidence="6 7" key="1">
    <citation type="submission" date="2016-07" db="EMBL/GenBank/DDBJ databases">
        <title>Pervasive Adenine N6-methylation of Active Genes in Fungi.</title>
        <authorList>
            <consortium name="DOE Joint Genome Institute"/>
            <person name="Mondo S.J."/>
            <person name="Dannebaum R.O."/>
            <person name="Kuo R.C."/>
            <person name="Labutti K."/>
            <person name="Haridas S."/>
            <person name="Kuo A."/>
            <person name="Salamov A."/>
            <person name="Ahrendt S.R."/>
            <person name="Lipzen A."/>
            <person name="Sullivan W."/>
            <person name="Andreopoulos W.B."/>
            <person name="Clum A."/>
            <person name="Lindquist E."/>
            <person name="Daum C."/>
            <person name="Ramamoorthy G.K."/>
            <person name="Gryganskyi A."/>
            <person name="Culley D."/>
            <person name="Magnuson J.K."/>
            <person name="James T.Y."/>
            <person name="O'Malley M.A."/>
            <person name="Stajich J.E."/>
            <person name="Spatafora J.W."/>
            <person name="Visel A."/>
            <person name="Grigoriev I.V."/>
        </authorList>
    </citation>
    <scope>NUCLEOTIDE SEQUENCE [LARGE SCALE GENOMIC DNA]</scope>
    <source>
        <strain evidence="6 7">12-1054</strain>
    </source>
</reference>
<keyword evidence="3" id="KW-0647">Proteasome</keyword>
<dbReference type="InterPro" id="IPR033858">
    <property type="entry name" value="MPN_RPN7_8"/>
</dbReference>
<comment type="function">
    <text evidence="1">Acts as a regulatory subunit of the 26S proteasome which is involved in the ATP-dependent degradation of ubiquitinated proteins.</text>
</comment>
<dbReference type="PANTHER" id="PTHR10540:SF7">
    <property type="entry name" value="26S PROTEASOME NON-ATPASE REGULATORY SUBUNIT 7"/>
    <property type="match status" value="1"/>
</dbReference>
<protein>
    <submittedName>
        <fullName evidence="6">Maintenance of mitochondrial structure and function-domain-containing protein</fullName>
    </submittedName>
</protein>
<comment type="similarity">
    <text evidence="2">Belongs to the peptidase M67A family.</text>
</comment>
<name>A0A1Y2F5I5_PROLT</name>
<dbReference type="Proteomes" id="UP000193685">
    <property type="component" value="Unassembled WGS sequence"/>
</dbReference>
<dbReference type="InterPro" id="IPR000555">
    <property type="entry name" value="JAMM/MPN+_dom"/>
</dbReference>
<sequence>MPTATTQETIELASTLVTVHPLVLLSVADSYNRSAAGTKRRVVGVLLGQNNGKTVNVANSFAVPFEEDERDPNVWFLDHNFVESMYDMYRKINAKEKMIGWYHSGPKLKSSDLAISELFKRWIPNPVLLVVDVRPTPGIPTEAYFSVDEIKDDGTSTSRTFVHVSSTIEAEEAEEIGVEHLLRDVRDQSVGSLSTKIADQLRSLQGLSARLGEISTYLEAVLKGELPVNHAILGELQDIFNLLPNLTPADALNATKPNAAKETELSKAFRTNMHDSLMTIYLSSLVRAVMALHDLIDNRKEQGLAKLAGDADRAKESAAIEADIAKEAQESKDKAAKEKQAKEDKGKK</sequence>
<dbReference type="RefSeq" id="XP_040723487.1">
    <property type="nucleotide sequence ID" value="XM_040865908.1"/>
</dbReference>
<dbReference type="EMBL" id="MCFI01000017">
    <property type="protein sequence ID" value="ORY78606.1"/>
    <property type="molecule type" value="Genomic_DNA"/>
</dbReference>
<evidence type="ECO:0000256" key="4">
    <source>
        <dbReference type="SAM" id="MobiDB-lite"/>
    </source>
</evidence>
<dbReference type="InterPro" id="IPR037518">
    <property type="entry name" value="MPN"/>
</dbReference>
<keyword evidence="7" id="KW-1185">Reference proteome</keyword>
<comment type="caution">
    <text evidence="6">The sequence shown here is derived from an EMBL/GenBank/DDBJ whole genome shotgun (WGS) entry which is preliminary data.</text>
</comment>
<evidence type="ECO:0000256" key="3">
    <source>
        <dbReference type="ARBA" id="ARBA00022942"/>
    </source>
</evidence>
<evidence type="ECO:0000259" key="5">
    <source>
        <dbReference type="PROSITE" id="PS50249"/>
    </source>
</evidence>
<feature type="domain" description="MPN" evidence="5">
    <location>
        <begin position="17"/>
        <end position="150"/>
    </location>
</feature>
<dbReference type="Pfam" id="PF13012">
    <property type="entry name" value="MitMem_reg"/>
    <property type="match status" value="1"/>
</dbReference>
<dbReference type="Gene3D" id="3.40.140.10">
    <property type="entry name" value="Cytidine Deaminase, domain 2"/>
    <property type="match status" value="1"/>
</dbReference>
<dbReference type="SMART" id="SM00232">
    <property type="entry name" value="JAB_MPN"/>
    <property type="match status" value="1"/>
</dbReference>
<dbReference type="PROSITE" id="PS50249">
    <property type="entry name" value="MPN"/>
    <property type="match status" value="1"/>
</dbReference>
<dbReference type="OrthoDB" id="10256771at2759"/>
<dbReference type="FunFam" id="3.40.140.10:FF:000004">
    <property type="entry name" value="26S proteasome regulatory subunit rpn-8"/>
    <property type="match status" value="1"/>
</dbReference>
<dbReference type="InterPro" id="IPR024969">
    <property type="entry name" value="EIF3F/CSN6-like_C"/>
</dbReference>
<dbReference type="STRING" id="56484.A0A1Y2F5I5"/>
<dbReference type="AlphaFoldDB" id="A0A1Y2F5I5"/>
<dbReference type="GO" id="GO:0008541">
    <property type="term" value="C:proteasome regulatory particle, lid subcomplex"/>
    <property type="evidence" value="ECO:0007669"/>
    <property type="project" value="UniProtKB-ARBA"/>
</dbReference>
<dbReference type="OMA" id="HAMSIKT"/>
<dbReference type="CDD" id="cd08062">
    <property type="entry name" value="MPN_RPN7_8"/>
    <property type="match status" value="1"/>
</dbReference>
<evidence type="ECO:0000256" key="2">
    <source>
        <dbReference type="ARBA" id="ARBA00008568"/>
    </source>
</evidence>
<dbReference type="Pfam" id="PF01398">
    <property type="entry name" value="JAB"/>
    <property type="match status" value="1"/>
</dbReference>
<dbReference type="GO" id="GO:0043161">
    <property type="term" value="P:proteasome-mediated ubiquitin-dependent protein catabolic process"/>
    <property type="evidence" value="ECO:0007669"/>
    <property type="project" value="TreeGrafter"/>
</dbReference>
<proteinExistence type="inferred from homology"/>
<feature type="region of interest" description="Disordered" evidence="4">
    <location>
        <begin position="325"/>
        <end position="348"/>
    </location>
</feature>